<feature type="domain" description="DNA endonuclease activator Ctp1 C-terminal" evidence="6">
    <location>
        <begin position="555"/>
        <end position="667"/>
    </location>
</feature>
<feature type="coiled-coil region" evidence="4">
    <location>
        <begin position="31"/>
        <end position="75"/>
    </location>
</feature>
<dbReference type="Proteomes" id="UP000803844">
    <property type="component" value="Unassembled WGS sequence"/>
</dbReference>
<evidence type="ECO:0000256" key="5">
    <source>
        <dbReference type="SAM" id="MobiDB-lite"/>
    </source>
</evidence>
<accession>A0A9P5CIQ5</accession>
<dbReference type="EMBL" id="MU032352">
    <property type="protein sequence ID" value="KAF3760668.1"/>
    <property type="molecule type" value="Genomic_DNA"/>
</dbReference>
<evidence type="ECO:0000256" key="1">
    <source>
        <dbReference type="ARBA" id="ARBA00004123"/>
    </source>
</evidence>
<dbReference type="GO" id="GO:0006281">
    <property type="term" value="P:DNA repair"/>
    <property type="evidence" value="ECO:0007669"/>
    <property type="project" value="InterPro"/>
</dbReference>
<dbReference type="InterPro" id="IPR013882">
    <property type="entry name" value="Ctp1_C"/>
</dbReference>
<dbReference type="GO" id="GO:0005634">
    <property type="term" value="C:nucleus"/>
    <property type="evidence" value="ECO:0007669"/>
    <property type="project" value="UniProtKB-SubCell"/>
</dbReference>
<comment type="subcellular location">
    <subcellularLocation>
        <location evidence="1">Nucleus</location>
    </subcellularLocation>
</comment>
<dbReference type="Pfam" id="PF08573">
    <property type="entry name" value="SAE2"/>
    <property type="match status" value="1"/>
</dbReference>
<comment type="caution">
    <text evidence="7">The sequence shown here is derived from an EMBL/GenBank/DDBJ whole genome shotgun (WGS) entry which is preliminary data.</text>
</comment>
<feature type="region of interest" description="Disordered" evidence="5">
    <location>
        <begin position="418"/>
        <end position="448"/>
    </location>
</feature>
<feature type="region of interest" description="Disordered" evidence="5">
    <location>
        <begin position="83"/>
        <end position="117"/>
    </location>
</feature>
<feature type="compositionally biased region" description="Basic and acidic residues" evidence="5">
    <location>
        <begin position="499"/>
        <end position="523"/>
    </location>
</feature>
<feature type="coiled-coil region" evidence="4">
    <location>
        <begin position="122"/>
        <end position="177"/>
    </location>
</feature>
<gene>
    <name evidence="7" type="ORF">M406DRAFT_334298</name>
</gene>
<dbReference type="OrthoDB" id="5801062at2759"/>
<name>A0A9P5CIQ5_CRYP1</name>
<keyword evidence="8" id="KW-1185">Reference proteome</keyword>
<feature type="region of interest" description="Disordered" evidence="5">
    <location>
        <begin position="479"/>
        <end position="523"/>
    </location>
</feature>
<dbReference type="AlphaFoldDB" id="A0A9P5CIQ5"/>
<sequence>MSSWLASGRPSILDALVAACDGIDEQARAEIRDRDRKHAQLLEELAALKSRAGEVDRLSRQNESLRAEISRLCEEGKDALDASSENRTILSELSPNKPTGDRRSATLQAHSAGGPSNPAKAYMKLAAEYKKARQINEAYKTKLRQRREEICKWAGYADSLEKRIQDLHTKLQRYHVATDGITDEQKRTHASLSGKDSVCDTLDAKKPLADLSIEFIPERLDSSEETESGTGGENIDLPSLLTSPTEHHDVAVKPEPLSDEPVVVSARSVRKRKHRNQDLGDGRLQRIKSEHSSSSGIEVVSETPHFSAAEAIDFEEEAHVPTPRKRRFLPREDQEYAVADLESTSKLTLADVARSEILGAFSTPDKSWPTSHLSSALHDSLHYLQRSYPETNSGSRARRNPYVSPLTLGVMDLAEDGEDVSKELQRPAAKSRLDNLLNSPPKNALTPINRNRMAPEAIETSRTVSFHNFHEGVQTLRLESATPKAGAKPKVSPSMHPSVARERGPKRPSILREDMPRGLSATREEARLRERPIERLRPEDFKPNPRYNDGLTYVYDEVVRGKDARAALSGCIDPNCCGKTFKHFAEAELKEIGPSIMTRAEGISLMEKYLGDEAWQIGTATREEKEKIWVLAKTWDLANKFGKHRQRYSRMPTPPGFWSVDFPNTQERAEELRQAEEIRKALVRERYREAMRCDGSWLFRDEEPR</sequence>
<protein>
    <recommendedName>
        <fullName evidence="6">DNA endonuclease activator Ctp1 C-terminal domain-containing protein</fullName>
    </recommendedName>
</protein>
<evidence type="ECO:0000256" key="2">
    <source>
        <dbReference type="ARBA" id="ARBA00022763"/>
    </source>
</evidence>
<evidence type="ECO:0000256" key="4">
    <source>
        <dbReference type="SAM" id="Coils"/>
    </source>
</evidence>
<keyword evidence="4" id="KW-0175">Coiled coil</keyword>
<feature type="compositionally biased region" description="Basic and acidic residues" evidence="5">
    <location>
        <begin position="276"/>
        <end position="291"/>
    </location>
</feature>
<evidence type="ECO:0000313" key="7">
    <source>
        <dbReference type="EMBL" id="KAF3760668.1"/>
    </source>
</evidence>
<proteinExistence type="predicted"/>
<evidence type="ECO:0000256" key="3">
    <source>
        <dbReference type="ARBA" id="ARBA00023242"/>
    </source>
</evidence>
<organism evidence="7 8">
    <name type="scientific">Cryphonectria parasitica (strain ATCC 38755 / EP155)</name>
    <dbReference type="NCBI Taxonomy" id="660469"/>
    <lineage>
        <taxon>Eukaryota</taxon>
        <taxon>Fungi</taxon>
        <taxon>Dikarya</taxon>
        <taxon>Ascomycota</taxon>
        <taxon>Pezizomycotina</taxon>
        <taxon>Sordariomycetes</taxon>
        <taxon>Sordariomycetidae</taxon>
        <taxon>Diaporthales</taxon>
        <taxon>Cryphonectriaceae</taxon>
        <taxon>Cryphonectria-Endothia species complex</taxon>
        <taxon>Cryphonectria</taxon>
    </lineage>
</organism>
<feature type="compositionally biased region" description="Polar residues" evidence="5">
    <location>
        <begin position="436"/>
        <end position="448"/>
    </location>
</feature>
<feature type="compositionally biased region" description="Polar residues" evidence="5">
    <location>
        <begin position="83"/>
        <end position="97"/>
    </location>
</feature>
<evidence type="ECO:0000259" key="6">
    <source>
        <dbReference type="Pfam" id="PF08573"/>
    </source>
</evidence>
<keyword evidence="2" id="KW-0227">DNA damage</keyword>
<reference evidence="7" key="1">
    <citation type="journal article" date="2020" name="Phytopathology">
        <title>Genome sequence of the chestnut blight fungus Cryphonectria parasitica EP155: A fundamental resource for an archetypical invasive plant pathogen.</title>
        <authorList>
            <person name="Crouch J.A."/>
            <person name="Dawe A."/>
            <person name="Aerts A."/>
            <person name="Barry K."/>
            <person name="Churchill A.C.L."/>
            <person name="Grimwood J."/>
            <person name="Hillman B."/>
            <person name="Milgroom M.G."/>
            <person name="Pangilinan J."/>
            <person name="Smith M."/>
            <person name="Salamov A."/>
            <person name="Schmutz J."/>
            <person name="Yadav J."/>
            <person name="Grigoriev I.V."/>
            <person name="Nuss D."/>
        </authorList>
    </citation>
    <scope>NUCLEOTIDE SEQUENCE</scope>
    <source>
        <strain evidence="7">EP155</strain>
    </source>
</reference>
<feature type="region of interest" description="Disordered" evidence="5">
    <location>
        <begin position="217"/>
        <end position="298"/>
    </location>
</feature>
<keyword evidence="3" id="KW-0539">Nucleus</keyword>
<dbReference type="RefSeq" id="XP_040771647.1">
    <property type="nucleotide sequence ID" value="XM_040920923.1"/>
</dbReference>
<evidence type="ECO:0000313" key="8">
    <source>
        <dbReference type="Proteomes" id="UP000803844"/>
    </source>
</evidence>
<dbReference type="GeneID" id="63838052"/>